<feature type="compositionally biased region" description="Low complexity" evidence="1">
    <location>
        <begin position="403"/>
        <end position="416"/>
    </location>
</feature>
<dbReference type="RefSeq" id="XP_001834537.2">
    <property type="nucleotide sequence ID" value="XM_001834485.2"/>
</dbReference>
<feature type="region of interest" description="Disordered" evidence="1">
    <location>
        <begin position="549"/>
        <end position="572"/>
    </location>
</feature>
<evidence type="ECO:0000313" key="2">
    <source>
        <dbReference type="EMBL" id="EAU87261.2"/>
    </source>
</evidence>
<gene>
    <name evidence="2" type="ORF">CC1G_10855</name>
</gene>
<evidence type="ECO:0000313" key="3">
    <source>
        <dbReference type="Proteomes" id="UP000001861"/>
    </source>
</evidence>
<accession>A8NKT0</accession>
<feature type="compositionally biased region" description="Polar residues" evidence="1">
    <location>
        <begin position="421"/>
        <end position="436"/>
    </location>
</feature>
<sequence length="664" mass="71293">MSSHRPGGYNGSNSVQSQMSYNTHIHNDSGSGPTQSQINYPMQNMSTLFRNDNESNASQSHMSIPMHNTNFSTFIRDIDGKTLLREGNEAYTELYRRTLELQANINFQRQTLLDRRYDLYSNLIKQYQQQLASNNVTLGLTSVASTPALPPTNLPTRSFEIEVVEGEDPNEYDDVEVFWDKATWKALVEKCKRTQTTIDGVSNMKTGFLFNQKGKPITKETGKEMYQVMKQCGEELRNHGMAMKKFTHMENVAQDYCIKTLHNKFSVMRLCDNFWKPKKYLKARWSDWARVGLKGQTDSGGNKGNKRLGDDDSDSDSDSDSCDNDDVAKRPSKRLKLVEKKTKSKPAASSSSSPTPVASSSSLSPPAGTGQNAAQQPNPPSRTAGTAGTDQNAAQQPTPPSRTAGTAGTGQNAAQQPNPPSATAGTAGTDQNAAQQPTPPSRTAGTAGTGQNAAQQPNPPSATAGTAGTDQNAAQQPTPPSATAGTAASTPPAGPAGAGTVNGSKNSGNGVPQDTQGGGSVQIPRLKRKNLLAGVAQLPVPKELEIEYKPVEAPPKKQKATKKGKSPALAIPNDSLSARNLYLKHYLEQNPNLANGDHLTAAQYKVIWDGLEDKSEWEQAEAEAKMAKKVATSGKVKGTKGKGKKSTRSSKATESHQEEGSGAE</sequence>
<reference evidence="2 3" key="1">
    <citation type="journal article" date="2010" name="Proc. Natl. Acad. Sci. U.S.A.">
        <title>Insights into evolution of multicellular fungi from the assembled chromosomes of the mushroom Coprinopsis cinerea (Coprinus cinereus).</title>
        <authorList>
            <person name="Stajich J.E."/>
            <person name="Wilke S.K."/>
            <person name="Ahren D."/>
            <person name="Au C.H."/>
            <person name="Birren B.W."/>
            <person name="Borodovsky M."/>
            <person name="Burns C."/>
            <person name="Canback B."/>
            <person name="Casselton L.A."/>
            <person name="Cheng C.K."/>
            <person name="Deng J."/>
            <person name="Dietrich F.S."/>
            <person name="Fargo D.C."/>
            <person name="Farman M.L."/>
            <person name="Gathman A.C."/>
            <person name="Goldberg J."/>
            <person name="Guigo R."/>
            <person name="Hoegger P.J."/>
            <person name="Hooker J.B."/>
            <person name="Huggins A."/>
            <person name="James T.Y."/>
            <person name="Kamada T."/>
            <person name="Kilaru S."/>
            <person name="Kodira C."/>
            <person name="Kues U."/>
            <person name="Kupfer D."/>
            <person name="Kwan H.S."/>
            <person name="Lomsadze A."/>
            <person name="Li W."/>
            <person name="Lilly W.W."/>
            <person name="Ma L.J."/>
            <person name="Mackey A.J."/>
            <person name="Manning G."/>
            <person name="Martin F."/>
            <person name="Muraguchi H."/>
            <person name="Natvig D.O."/>
            <person name="Palmerini H."/>
            <person name="Ramesh M.A."/>
            <person name="Rehmeyer C.J."/>
            <person name="Roe B.A."/>
            <person name="Shenoy N."/>
            <person name="Stanke M."/>
            <person name="Ter-Hovhannisyan V."/>
            <person name="Tunlid A."/>
            <person name="Velagapudi R."/>
            <person name="Vision T.J."/>
            <person name="Zeng Q."/>
            <person name="Zolan M.E."/>
            <person name="Pukkila P.J."/>
        </authorList>
    </citation>
    <scope>NUCLEOTIDE SEQUENCE [LARGE SCALE GENOMIC DNA]</scope>
    <source>
        <strain evidence="3">Okayama-7 / 130 / ATCC MYA-4618 / FGSC 9003</strain>
    </source>
</reference>
<feature type="compositionally biased region" description="Polar residues" evidence="1">
    <location>
        <begin position="501"/>
        <end position="515"/>
    </location>
</feature>
<keyword evidence="3" id="KW-1185">Reference proteome</keyword>
<name>A8NKT0_COPC7</name>
<protein>
    <submittedName>
        <fullName evidence="2">Uncharacterized protein</fullName>
    </submittedName>
</protein>
<dbReference type="KEGG" id="cci:CC1G_10855"/>
<dbReference type="GeneID" id="6011052"/>
<feature type="compositionally biased region" description="Basic residues" evidence="1">
    <location>
        <begin position="556"/>
        <end position="565"/>
    </location>
</feature>
<feature type="region of interest" description="Disordered" evidence="1">
    <location>
        <begin position="622"/>
        <end position="664"/>
    </location>
</feature>
<evidence type="ECO:0000256" key="1">
    <source>
        <dbReference type="SAM" id="MobiDB-lite"/>
    </source>
</evidence>
<feature type="compositionally biased region" description="Low complexity" evidence="1">
    <location>
        <begin position="473"/>
        <end position="491"/>
    </location>
</feature>
<feature type="compositionally biased region" description="Basic and acidic residues" evidence="1">
    <location>
        <begin position="651"/>
        <end position="664"/>
    </location>
</feature>
<dbReference type="EMBL" id="AACS02000010">
    <property type="protein sequence ID" value="EAU87261.2"/>
    <property type="molecule type" value="Genomic_DNA"/>
</dbReference>
<dbReference type="VEuPathDB" id="FungiDB:CC1G_10855"/>
<feature type="compositionally biased region" description="Polar residues" evidence="1">
    <location>
        <begin position="461"/>
        <end position="472"/>
    </location>
</feature>
<organism evidence="2 3">
    <name type="scientific">Coprinopsis cinerea (strain Okayama-7 / 130 / ATCC MYA-4618 / FGSC 9003)</name>
    <name type="common">Inky cap fungus</name>
    <name type="synonym">Hormographiella aspergillata</name>
    <dbReference type="NCBI Taxonomy" id="240176"/>
    <lineage>
        <taxon>Eukaryota</taxon>
        <taxon>Fungi</taxon>
        <taxon>Dikarya</taxon>
        <taxon>Basidiomycota</taxon>
        <taxon>Agaricomycotina</taxon>
        <taxon>Agaricomycetes</taxon>
        <taxon>Agaricomycetidae</taxon>
        <taxon>Agaricales</taxon>
        <taxon>Agaricineae</taxon>
        <taxon>Psathyrellaceae</taxon>
        <taxon>Coprinopsis</taxon>
    </lineage>
</organism>
<feature type="compositionally biased region" description="Acidic residues" evidence="1">
    <location>
        <begin position="311"/>
        <end position="325"/>
    </location>
</feature>
<dbReference type="eggNOG" id="ENOG502S4SV">
    <property type="taxonomic scope" value="Eukaryota"/>
</dbReference>
<dbReference type="HOGENOM" id="CLU_413315_0_0_1"/>
<dbReference type="Proteomes" id="UP000001861">
    <property type="component" value="Unassembled WGS sequence"/>
</dbReference>
<feature type="compositionally biased region" description="Low complexity" evidence="1">
    <location>
        <begin position="345"/>
        <end position="367"/>
    </location>
</feature>
<proteinExistence type="predicted"/>
<comment type="caution">
    <text evidence="2">The sequence shown here is derived from an EMBL/GenBank/DDBJ whole genome shotgun (WGS) entry which is preliminary data.</text>
</comment>
<feature type="region of interest" description="Disordered" evidence="1">
    <location>
        <begin position="293"/>
        <end position="525"/>
    </location>
</feature>
<dbReference type="AlphaFoldDB" id="A8NKT0"/>
<dbReference type="OMA" id="XNTETAP"/>
<feature type="compositionally biased region" description="Low complexity" evidence="1">
    <location>
        <begin position="443"/>
        <end position="456"/>
    </location>
</feature>
<feature type="compositionally biased region" description="Basic residues" evidence="1">
    <location>
        <begin position="637"/>
        <end position="648"/>
    </location>
</feature>
<dbReference type="InParanoid" id="A8NKT0"/>
<feature type="compositionally biased region" description="Polar residues" evidence="1">
    <location>
        <begin position="369"/>
        <end position="396"/>
    </location>
</feature>